<feature type="transmembrane region" description="Helical" evidence="1">
    <location>
        <begin position="21"/>
        <end position="43"/>
    </location>
</feature>
<feature type="transmembrane region" description="Helical" evidence="1">
    <location>
        <begin position="334"/>
        <end position="356"/>
    </location>
</feature>
<feature type="transmembrane region" description="Helical" evidence="1">
    <location>
        <begin position="777"/>
        <end position="802"/>
    </location>
</feature>
<feature type="transmembrane region" description="Helical" evidence="1">
    <location>
        <begin position="540"/>
        <end position="564"/>
    </location>
</feature>
<gene>
    <name evidence="2" type="ORF">GCM10010358_43330</name>
</gene>
<feature type="transmembrane region" description="Helical" evidence="1">
    <location>
        <begin position="823"/>
        <end position="843"/>
    </location>
</feature>
<proteinExistence type="predicted"/>
<dbReference type="Proteomes" id="UP000619244">
    <property type="component" value="Unassembled WGS sequence"/>
</dbReference>
<feature type="transmembrane region" description="Helical" evidence="1">
    <location>
        <begin position="882"/>
        <end position="904"/>
    </location>
</feature>
<reference evidence="2" key="2">
    <citation type="submission" date="2020-09" db="EMBL/GenBank/DDBJ databases">
        <authorList>
            <person name="Sun Q."/>
            <person name="Ohkuma M."/>
        </authorList>
    </citation>
    <scope>NUCLEOTIDE SEQUENCE</scope>
    <source>
        <strain evidence="2">JCM 4790</strain>
    </source>
</reference>
<dbReference type="EMBL" id="BMVU01000021">
    <property type="protein sequence ID" value="GGX84462.1"/>
    <property type="molecule type" value="Genomic_DNA"/>
</dbReference>
<evidence type="ECO:0000313" key="2">
    <source>
        <dbReference type="EMBL" id="GGX84462.1"/>
    </source>
</evidence>
<organism evidence="2 3">
    <name type="scientific">Streptomyces minutiscleroticus</name>
    <dbReference type="NCBI Taxonomy" id="68238"/>
    <lineage>
        <taxon>Bacteria</taxon>
        <taxon>Bacillati</taxon>
        <taxon>Actinomycetota</taxon>
        <taxon>Actinomycetes</taxon>
        <taxon>Kitasatosporales</taxon>
        <taxon>Streptomycetaceae</taxon>
        <taxon>Streptomyces</taxon>
    </lineage>
</organism>
<dbReference type="AlphaFoldDB" id="A0A918NP92"/>
<feature type="transmembrane region" description="Helical" evidence="1">
    <location>
        <begin position="410"/>
        <end position="436"/>
    </location>
</feature>
<evidence type="ECO:0000313" key="3">
    <source>
        <dbReference type="Proteomes" id="UP000619244"/>
    </source>
</evidence>
<evidence type="ECO:0000256" key="1">
    <source>
        <dbReference type="SAM" id="Phobius"/>
    </source>
</evidence>
<keyword evidence="3" id="KW-1185">Reference proteome</keyword>
<name>A0A918NP92_9ACTN</name>
<comment type="caution">
    <text evidence="2">The sequence shown here is derived from an EMBL/GenBank/DDBJ whole genome shotgun (WGS) entry which is preliminary data.</text>
</comment>
<protein>
    <submittedName>
        <fullName evidence="2">Membrane protein</fullName>
    </submittedName>
</protein>
<sequence length="919" mass="94762">MGLIRGPRHGDVSLFRARLAAFPGATAASAVLVLVTAFLAAALPGAVEGYENGALRETLREASVAGRSVTLSAPVSDVATPFGTESLLTPRALASTEAAFRRVVRPPLALDRDATVYGVRSADELPLTDPGLPRPSGLDPTATLVAQRDLAARARLVEGRMPRARGDAGGVEAVLTESTAARLGVTAGAVLHVPQTLGSGFTIRVTGVVAPRSPAAAYWNAERDVRAPELNSVARDGRIDRFWHVTALVDPRAANALLRLRNGAVAYWYHPADAEALTARDVSALRDRLAALRAGPDVVRLREGGRHHGLTVEENGLATLLEPFERERRAARPLVTIAAVSVGTVAGTVLLVSAGLQATRRRSELALLRARGAGLPGLAAGLCAESAVAAFPAAAAGLALALLVMPPDTWLPAVAAAAAVAATASLALPLRAVAAVRAPRPERRDDLTAARPSRRRTVAELTATVVVTGAVVAVRRRGTGGDPDLFTAAAPVLIAVVAALVLLRVYPLPVRLLARLTRRLDGPVLHLGAARAGRAPSTAVLPLLAVVVALTMTSFGGSVLAGVAEGRDRAAVAKVGADARVESMSALPKGLAERVSAVAGVRDVVGVHTETVVEPNESAARTQYEVAAVDPERYARLVRDAGTGGALPAGALAGHGREPLPAVASPRLARQFGKGPVTIPTSFGQVRIRVVATRDTTPAAHAGEFVVLSAEALARARADLPPAAFEPTTLLVTGRDLDGDALRRAVRPAGSGIAVSVRAEERAAFATTPLQTGASRVYLAAVAASTGYSLLALLLATVHNAAQRRAFLARLRIMGMPGPQRQWLAVLETLPQVLLGAVGGVLVSPATVLLLRPGVDLTALAFTTAKAADAQGAVLRVEPASLLLPAAGLVVLACAALTAQAWAAGRRSEGTQLRIGDQQ</sequence>
<reference evidence="2" key="1">
    <citation type="journal article" date="2014" name="Int. J. Syst. Evol. Microbiol.">
        <title>Complete genome sequence of Corynebacterium casei LMG S-19264T (=DSM 44701T), isolated from a smear-ripened cheese.</title>
        <authorList>
            <consortium name="US DOE Joint Genome Institute (JGI-PGF)"/>
            <person name="Walter F."/>
            <person name="Albersmeier A."/>
            <person name="Kalinowski J."/>
            <person name="Ruckert C."/>
        </authorList>
    </citation>
    <scope>NUCLEOTIDE SEQUENCE</scope>
    <source>
        <strain evidence="2">JCM 4790</strain>
    </source>
</reference>
<keyword evidence="1" id="KW-1133">Transmembrane helix</keyword>
<accession>A0A918NP92</accession>
<feature type="transmembrane region" description="Helical" evidence="1">
    <location>
        <begin position="486"/>
        <end position="506"/>
    </location>
</feature>
<feature type="transmembrane region" description="Helical" evidence="1">
    <location>
        <begin position="377"/>
        <end position="404"/>
    </location>
</feature>
<feature type="transmembrane region" description="Helical" evidence="1">
    <location>
        <begin position="457"/>
        <end position="474"/>
    </location>
</feature>
<keyword evidence="1" id="KW-0472">Membrane</keyword>
<keyword evidence="1" id="KW-0812">Transmembrane</keyword>